<evidence type="ECO:0000259" key="5">
    <source>
        <dbReference type="PROSITE" id="PS50977"/>
    </source>
</evidence>
<dbReference type="InterPro" id="IPR009057">
    <property type="entry name" value="Homeodomain-like_sf"/>
</dbReference>
<dbReference type="Pfam" id="PF00440">
    <property type="entry name" value="TetR_N"/>
    <property type="match status" value="1"/>
</dbReference>
<comment type="caution">
    <text evidence="6">The sequence shown here is derived from an EMBL/GenBank/DDBJ whole genome shotgun (WGS) entry which is preliminary data.</text>
</comment>
<dbReference type="RefSeq" id="WP_046970843.1">
    <property type="nucleotide sequence ID" value="NZ_JPLA01000013.1"/>
</dbReference>
<evidence type="ECO:0000256" key="4">
    <source>
        <dbReference type="PROSITE-ProRule" id="PRU00335"/>
    </source>
</evidence>
<evidence type="ECO:0000256" key="1">
    <source>
        <dbReference type="ARBA" id="ARBA00023015"/>
    </source>
</evidence>
<name>A0A0G9H6K5_9GAMM</name>
<dbReference type="InterPro" id="IPR023772">
    <property type="entry name" value="DNA-bd_HTH_TetR-type_CS"/>
</dbReference>
<dbReference type="InterPro" id="IPR036271">
    <property type="entry name" value="Tet_transcr_reg_TetR-rel_C_sf"/>
</dbReference>
<dbReference type="GO" id="GO:0003677">
    <property type="term" value="F:DNA binding"/>
    <property type="evidence" value="ECO:0007669"/>
    <property type="project" value="UniProtKB-UniRule"/>
</dbReference>
<dbReference type="PANTHER" id="PTHR47506">
    <property type="entry name" value="TRANSCRIPTIONAL REGULATORY PROTEIN"/>
    <property type="match status" value="1"/>
</dbReference>
<keyword evidence="2 4" id="KW-0238">DNA-binding</keyword>
<keyword evidence="1" id="KW-0805">Transcription regulation</keyword>
<proteinExistence type="predicted"/>
<organism evidence="6 7">
    <name type="scientific">Dyella japonica DSM 16301</name>
    <dbReference type="NCBI Taxonomy" id="1440762"/>
    <lineage>
        <taxon>Bacteria</taxon>
        <taxon>Pseudomonadati</taxon>
        <taxon>Pseudomonadota</taxon>
        <taxon>Gammaproteobacteria</taxon>
        <taxon>Lysobacterales</taxon>
        <taxon>Rhodanobacteraceae</taxon>
        <taxon>Dyella</taxon>
    </lineage>
</organism>
<dbReference type="InterPro" id="IPR011075">
    <property type="entry name" value="TetR_C"/>
</dbReference>
<reference evidence="6 7" key="1">
    <citation type="journal article" date="2015" name="Antonie Van Leeuwenhoek">
        <title>A phylogenomic and molecular marker based taxonomic framework for the order Xanthomonadales: proposal to transfer the families Algiphilaceae and Solimonadaceae to the order Nevskiales ord. nov. and to create a new family within the order Xanthomonadales, the family Rhodanobacteraceae fam. nov., containing the genus Rhodanobacter and its closest relatives.</title>
        <authorList>
            <person name="Naushad S."/>
            <person name="Adeolu M."/>
            <person name="Wong S."/>
            <person name="Sohail M."/>
            <person name="Schellhorn H.E."/>
            <person name="Gupta R.S."/>
        </authorList>
    </citation>
    <scope>NUCLEOTIDE SEQUENCE [LARGE SCALE GENOMIC DNA]</scope>
    <source>
        <strain evidence="6 7">DSM 16301</strain>
    </source>
</reference>
<dbReference type="Gene3D" id="1.10.357.10">
    <property type="entry name" value="Tetracycline Repressor, domain 2"/>
    <property type="match status" value="1"/>
</dbReference>
<dbReference type="SUPFAM" id="SSF48498">
    <property type="entry name" value="Tetracyclin repressor-like, C-terminal domain"/>
    <property type="match status" value="1"/>
</dbReference>
<evidence type="ECO:0000313" key="6">
    <source>
        <dbReference type="EMBL" id="KLD64864.1"/>
    </source>
</evidence>
<evidence type="ECO:0000313" key="7">
    <source>
        <dbReference type="Proteomes" id="UP000035481"/>
    </source>
</evidence>
<dbReference type="Gene3D" id="1.10.10.60">
    <property type="entry name" value="Homeodomain-like"/>
    <property type="match status" value="1"/>
</dbReference>
<dbReference type="STRING" id="1440762.Y882_05420"/>
<dbReference type="Proteomes" id="UP000035481">
    <property type="component" value="Unassembled WGS sequence"/>
</dbReference>
<dbReference type="OrthoDB" id="270177at2"/>
<evidence type="ECO:0000256" key="2">
    <source>
        <dbReference type="ARBA" id="ARBA00023125"/>
    </source>
</evidence>
<feature type="domain" description="HTH tetR-type" evidence="5">
    <location>
        <begin position="6"/>
        <end position="66"/>
    </location>
</feature>
<dbReference type="PROSITE" id="PS50977">
    <property type="entry name" value="HTH_TETR_2"/>
    <property type="match status" value="1"/>
</dbReference>
<dbReference type="InterPro" id="IPR001647">
    <property type="entry name" value="HTH_TetR"/>
</dbReference>
<dbReference type="PATRIC" id="fig|1440762.4.peg.429"/>
<protein>
    <submittedName>
        <fullName evidence="6">TetR family transcriptional regulator</fullName>
    </submittedName>
</protein>
<dbReference type="PANTHER" id="PTHR47506:SF1">
    <property type="entry name" value="HTH-TYPE TRANSCRIPTIONAL REGULATOR YJDC"/>
    <property type="match status" value="1"/>
</dbReference>
<keyword evidence="3" id="KW-0804">Transcription</keyword>
<dbReference type="AlphaFoldDB" id="A0A0G9H6K5"/>
<feature type="DNA-binding region" description="H-T-H motif" evidence="4">
    <location>
        <begin position="29"/>
        <end position="48"/>
    </location>
</feature>
<accession>A0A0G9H6K5</accession>
<gene>
    <name evidence="6" type="ORF">Y882_05420</name>
</gene>
<dbReference type="PROSITE" id="PS01081">
    <property type="entry name" value="HTH_TETR_1"/>
    <property type="match status" value="1"/>
</dbReference>
<sequence length="198" mass="21657">MARPRQFDEQKTLEAVAEAFWAHGYEGTSTRDLAQRTGLTVTSLYNAFGDKQSLFQLALQHYLDTTLKERIHRLEESLAPTEAIVAFFNEVIERSLSDVQQRGCFLVNSALDATPDAPELRAAIASEIDAIRAFFRRCLLAGRRTGDVPSTVSAAEASAHLLAVLLGLRVMARVNPDRATMTAAVSAALKASGISKHR</sequence>
<evidence type="ECO:0000256" key="3">
    <source>
        <dbReference type="ARBA" id="ARBA00023163"/>
    </source>
</evidence>
<dbReference type="EMBL" id="JPLA01000013">
    <property type="protein sequence ID" value="KLD64864.1"/>
    <property type="molecule type" value="Genomic_DNA"/>
</dbReference>
<dbReference type="Pfam" id="PF16925">
    <property type="entry name" value="TetR_C_13"/>
    <property type="match status" value="1"/>
</dbReference>
<dbReference type="SUPFAM" id="SSF46689">
    <property type="entry name" value="Homeodomain-like"/>
    <property type="match status" value="1"/>
</dbReference>